<dbReference type="GO" id="GO:0016829">
    <property type="term" value="F:lyase activity"/>
    <property type="evidence" value="ECO:0007669"/>
    <property type="project" value="UniProtKB-KW"/>
</dbReference>
<name>A0A1H7SUP5_STIAU</name>
<keyword evidence="1" id="KW-0732">Signal</keyword>
<proteinExistence type="predicted"/>
<dbReference type="RefSeq" id="WP_075007527.1">
    <property type="nucleotide sequence ID" value="NZ_FOAP01000008.1"/>
</dbReference>
<keyword evidence="4" id="KW-1185">Reference proteome</keyword>
<feature type="signal peptide" evidence="1">
    <location>
        <begin position="1"/>
        <end position="23"/>
    </location>
</feature>
<feature type="domain" description="Rhamnogalacturonase A/B/Epimerase-like pectate lyase" evidence="2">
    <location>
        <begin position="85"/>
        <end position="173"/>
    </location>
</feature>
<dbReference type="SUPFAM" id="SSF51126">
    <property type="entry name" value="Pectin lyase-like"/>
    <property type="match status" value="1"/>
</dbReference>
<protein>
    <submittedName>
        <fullName evidence="3">Pectate lyase superfamily protein</fullName>
    </submittedName>
</protein>
<keyword evidence="3" id="KW-0456">Lyase</keyword>
<dbReference type="Pfam" id="PF12708">
    <property type="entry name" value="Pect-lyase_RHGA_epim"/>
    <property type="match status" value="1"/>
</dbReference>
<dbReference type="Gene3D" id="2.160.20.10">
    <property type="entry name" value="Single-stranded right-handed beta-helix, Pectin lyase-like"/>
    <property type="match status" value="1"/>
</dbReference>
<dbReference type="InterPro" id="IPR024535">
    <property type="entry name" value="RHGA/B-epi-like_pectate_lyase"/>
</dbReference>
<gene>
    <name evidence="3" type="ORF">SAMN05444354_108146</name>
</gene>
<evidence type="ECO:0000259" key="2">
    <source>
        <dbReference type="Pfam" id="PF12708"/>
    </source>
</evidence>
<dbReference type="OrthoDB" id="5488826at2"/>
<evidence type="ECO:0000256" key="1">
    <source>
        <dbReference type="SAM" id="SignalP"/>
    </source>
</evidence>
<feature type="chain" id="PRO_5010285684" evidence="1">
    <location>
        <begin position="24"/>
        <end position="688"/>
    </location>
</feature>
<dbReference type="AlphaFoldDB" id="A0A1H7SUP5"/>
<reference evidence="4" key="1">
    <citation type="submission" date="2016-10" db="EMBL/GenBank/DDBJ databases">
        <authorList>
            <person name="Varghese N."/>
            <person name="Submissions S."/>
        </authorList>
    </citation>
    <scope>NUCLEOTIDE SEQUENCE [LARGE SCALE GENOMIC DNA]</scope>
    <source>
        <strain evidence="4">DSM 17044</strain>
    </source>
</reference>
<evidence type="ECO:0000313" key="4">
    <source>
        <dbReference type="Proteomes" id="UP000182719"/>
    </source>
</evidence>
<dbReference type="Proteomes" id="UP000182719">
    <property type="component" value="Unassembled WGS sequence"/>
</dbReference>
<evidence type="ECO:0000313" key="3">
    <source>
        <dbReference type="EMBL" id="SEL76362.1"/>
    </source>
</evidence>
<sequence length="688" mass="73667">MMTSVRWRRAFTCLGLALGVAHAGEAPAAPWRSALYPSTWKPGDSNPANTAQFLHDFSYAGYRQRQVEPPFRTDRIIDVTQAPYYANNTGGADVTAILQKAIDDAGALSGGAVVYLPRGTYRVAPPSGKNFALALTKNNVVLRGQGPTATFLYNDAPNMRAKSVIRVGPASGGAWTSSGTSTVSVSADLPNRTVRVPLTSVSGFSVGDWIVLRTDMTAALISELNMAGLGWESLEGTTFYRRITAIDTAAKTLTIDIPLRAAMKTRDNARVYKIGAHVSEVGVENLAIGMRENTTPGTGGADFSVPGTGAYEMHDAFGVKLHHTVDGWLVNVKTYRPASNTQDVHLLSNGLDLSFARNITVDSCEFSKPQYRGEGGNGYLFSLRGSDNLIKDSAANRGRHNFNFRSLQTTGNVLFNSRMSEGSLVSDFHMHLSAANLMDNLTLYLDSAEAADRSPYGTIKHGLTTTQSVFWNTNGAQYHPSKSYIVKSQQQGYGYVIGVRGSATRVDIPTGGVAAPTDFAETSTSGNELQPQSLYVDQLKKRLGSTAEHEGPVLIYQAENLLPTSAGDASSTGVEAGALNGGLRYHNTSAAGAKVAYTLYPRTVGTFRVGVRTKKNNGRGQYQLDIDGAKLGAVQDNYSSTTVWAEADLGTVSFPDLNPRVFTFTTVGKNAASSGFNIAVDAITLTRQ</sequence>
<organism evidence="3 4">
    <name type="scientific">Stigmatella aurantiaca</name>
    <dbReference type="NCBI Taxonomy" id="41"/>
    <lineage>
        <taxon>Bacteria</taxon>
        <taxon>Pseudomonadati</taxon>
        <taxon>Myxococcota</taxon>
        <taxon>Myxococcia</taxon>
        <taxon>Myxococcales</taxon>
        <taxon>Cystobacterineae</taxon>
        <taxon>Archangiaceae</taxon>
        <taxon>Stigmatella</taxon>
    </lineage>
</organism>
<dbReference type="EMBL" id="FOAP01000008">
    <property type="protein sequence ID" value="SEL76362.1"/>
    <property type="molecule type" value="Genomic_DNA"/>
</dbReference>
<dbReference type="InterPro" id="IPR011050">
    <property type="entry name" value="Pectin_lyase_fold/virulence"/>
</dbReference>
<accession>A0A1H7SUP5</accession>
<dbReference type="InterPro" id="IPR012334">
    <property type="entry name" value="Pectin_lyas_fold"/>
</dbReference>